<dbReference type="InterPro" id="IPR003593">
    <property type="entry name" value="AAA+_ATPase"/>
</dbReference>
<dbReference type="Gene3D" id="3.40.50.300">
    <property type="entry name" value="P-loop containing nucleotide triphosphate hydrolases"/>
    <property type="match status" value="1"/>
</dbReference>
<dbReference type="OrthoDB" id="199596at2759"/>
<organism evidence="12">
    <name type="scientific">Melanaphis sacchari</name>
    <dbReference type="NCBI Taxonomy" id="742174"/>
    <lineage>
        <taxon>Eukaryota</taxon>
        <taxon>Metazoa</taxon>
        <taxon>Ecdysozoa</taxon>
        <taxon>Arthropoda</taxon>
        <taxon>Hexapoda</taxon>
        <taxon>Insecta</taxon>
        <taxon>Pterygota</taxon>
        <taxon>Neoptera</taxon>
        <taxon>Paraneoptera</taxon>
        <taxon>Hemiptera</taxon>
        <taxon>Sternorrhyncha</taxon>
        <taxon>Aphidomorpha</taxon>
        <taxon>Aphidoidea</taxon>
        <taxon>Aphididae</taxon>
        <taxon>Aphidini</taxon>
        <taxon>Melanaphis</taxon>
    </lineage>
</organism>
<sequence>MSWIFGMGGGNNPESPPNFENIDSVSDKKPSPPPSSSSGEAYKFDSSALERAAKAAKELEKSKHAKEALDLAKLQETTKQIEYQTKIKEYEIHLEQVRVEQKRVDAEERKKLLAEETKQHQLRSQYQDQLARKRYEDQLQQQRASNEENLRRQEESVAKQESMKKATIEHEIEMKSKLDAKKSEAKALARAKAERENHDLTMEQLKLKASEHRQTVLESIKTAGSIFGSGANALLSDWDKTLMAAGGLSLLALGIYSAKGFTGVTAKYVESKLGKPSLVRETSRFSLLESVRHPILTFKELRTKKSSALKDVILPPKLESRLGDVAIATLNTKKNRGMYRNILMYGPPGTGKTLFAKKLAMHSGMDYAILTGGDVAPLGKDGVTEMHKVFDWANNSRKGLLLFVDEADAFLRKRSSELISENLRATLNAFLYRTGDQSNKFMLVLASNTPEQFDWAVNDRLDEMVEFGLPGKEERERLIMLYFDKYVLTPATQSKVKLNIEKFDYSALCKQMAEMTEGMSGREIAKLGVAWQAAGYTSEDGLLTKEMILNRCEDAIKQHKQKMEWMSEKEKNDSRYTRQSSIH</sequence>
<feature type="region of interest" description="Disordered" evidence="10">
    <location>
        <begin position="563"/>
        <end position="583"/>
    </location>
</feature>
<keyword evidence="9" id="KW-1135">Mitochondrion nucleoid</keyword>
<accession>A0A2H8TY14</accession>
<evidence type="ECO:0000256" key="6">
    <source>
        <dbReference type="ARBA" id="ARBA00023054"/>
    </source>
</evidence>
<keyword evidence="5" id="KW-0067">ATP-binding</keyword>
<dbReference type="AlphaFoldDB" id="A0A2H8TY14"/>
<dbReference type="GO" id="GO:0008270">
    <property type="term" value="F:zinc ion binding"/>
    <property type="evidence" value="ECO:0007669"/>
    <property type="project" value="TreeGrafter"/>
</dbReference>
<evidence type="ECO:0000259" key="11">
    <source>
        <dbReference type="SMART" id="SM00382"/>
    </source>
</evidence>
<dbReference type="CDD" id="cd19512">
    <property type="entry name" value="RecA-like_ATAD3-like"/>
    <property type="match status" value="1"/>
</dbReference>
<evidence type="ECO:0000256" key="8">
    <source>
        <dbReference type="ARBA" id="ARBA00023136"/>
    </source>
</evidence>
<evidence type="ECO:0000313" key="12">
    <source>
        <dbReference type="EMBL" id="MBW19154.1"/>
    </source>
</evidence>
<dbReference type="PANTHER" id="PTHR23075:SF0">
    <property type="entry name" value="ATPASE FAMILY AAA DOMAIN-CONTAINING PROTEIN 3"/>
    <property type="match status" value="1"/>
</dbReference>
<feature type="region of interest" description="Disordered" evidence="10">
    <location>
        <begin position="135"/>
        <end position="166"/>
    </location>
</feature>
<dbReference type="SMART" id="SM00382">
    <property type="entry name" value="AAA"/>
    <property type="match status" value="1"/>
</dbReference>
<dbReference type="EMBL" id="GFXV01007349">
    <property type="protein sequence ID" value="MBW19154.1"/>
    <property type="molecule type" value="Transcribed_RNA"/>
</dbReference>
<reference evidence="12" key="1">
    <citation type="submission" date="2017-10" db="EMBL/GenBank/DDBJ databases">
        <title>Transcriptome Assembly of Sugarcane Aphid Adults.</title>
        <authorList>
            <person name="Scully E.D."/>
            <person name="Palmer N.A."/>
            <person name="Geib S.M."/>
            <person name="Sarath G."/>
            <person name="Sattler S.E."/>
        </authorList>
    </citation>
    <scope>NUCLEOTIDE SEQUENCE</scope>
    <source>
        <tissue evidence="12">Whole body</tissue>
    </source>
</reference>
<evidence type="ECO:0000256" key="2">
    <source>
        <dbReference type="ARBA" id="ARBA00004436"/>
    </source>
</evidence>
<dbReference type="InterPro" id="IPR003959">
    <property type="entry name" value="ATPase_AAA_core"/>
</dbReference>
<comment type="subcellular location">
    <subcellularLocation>
        <location evidence="1">Mitochondrion inner membrane</location>
    </subcellularLocation>
    <subcellularLocation>
        <location evidence="2">Mitochondrion matrix</location>
        <location evidence="2">Mitochondrion nucleoid</location>
    </subcellularLocation>
</comment>
<dbReference type="FunFam" id="3.40.50.300:FF:000470">
    <property type="entry name" value="ATPase family, AAA domain containing 3A"/>
    <property type="match status" value="1"/>
</dbReference>
<name>A0A2H8TY14_9HEMI</name>
<evidence type="ECO:0000256" key="4">
    <source>
        <dbReference type="ARBA" id="ARBA00022792"/>
    </source>
</evidence>
<dbReference type="InterPro" id="IPR027417">
    <property type="entry name" value="P-loop_NTPase"/>
</dbReference>
<protein>
    <submittedName>
        <fullName evidence="12">ATPase family AAA domain-containing protein 3</fullName>
    </submittedName>
</protein>
<keyword evidence="8" id="KW-0472">Membrane</keyword>
<keyword evidence="3" id="KW-0547">Nucleotide-binding</keyword>
<keyword evidence="7" id="KW-0496">Mitochondrion</keyword>
<dbReference type="GO" id="GO:0016887">
    <property type="term" value="F:ATP hydrolysis activity"/>
    <property type="evidence" value="ECO:0007669"/>
    <property type="project" value="InterPro"/>
</dbReference>
<evidence type="ECO:0000256" key="9">
    <source>
        <dbReference type="ARBA" id="ARBA00023271"/>
    </source>
</evidence>
<dbReference type="GO" id="GO:0005524">
    <property type="term" value="F:ATP binding"/>
    <property type="evidence" value="ECO:0007669"/>
    <property type="project" value="UniProtKB-KW"/>
</dbReference>
<evidence type="ECO:0000256" key="7">
    <source>
        <dbReference type="ARBA" id="ARBA00023128"/>
    </source>
</evidence>
<dbReference type="GO" id="GO:0005743">
    <property type="term" value="C:mitochondrial inner membrane"/>
    <property type="evidence" value="ECO:0007669"/>
    <property type="project" value="UniProtKB-SubCell"/>
</dbReference>
<dbReference type="Pfam" id="PF12037">
    <property type="entry name" value="ATAD3_N"/>
    <property type="match status" value="1"/>
</dbReference>
<dbReference type="InterPro" id="IPR021911">
    <property type="entry name" value="ATAD3_N"/>
</dbReference>
<feature type="compositionally biased region" description="Gly residues" evidence="10">
    <location>
        <begin position="1"/>
        <end position="11"/>
    </location>
</feature>
<dbReference type="Pfam" id="PF00004">
    <property type="entry name" value="AAA"/>
    <property type="match status" value="1"/>
</dbReference>
<keyword evidence="6" id="KW-0175">Coiled coil</keyword>
<gene>
    <name evidence="12" type="primary">atad3_3</name>
</gene>
<evidence type="ECO:0000256" key="5">
    <source>
        <dbReference type="ARBA" id="ARBA00022840"/>
    </source>
</evidence>
<evidence type="ECO:0000256" key="1">
    <source>
        <dbReference type="ARBA" id="ARBA00004273"/>
    </source>
</evidence>
<dbReference type="SUPFAM" id="SSF52540">
    <property type="entry name" value="P-loop containing nucleoside triphosphate hydrolases"/>
    <property type="match status" value="1"/>
</dbReference>
<feature type="compositionally biased region" description="Basic and acidic residues" evidence="10">
    <location>
        <begin position="563"/>
        <end position="576"/>
    </location>
</feature>
<dbReference type="GO" id="GO:0007005">
    <property type="term" value="P:mitochondrion organization"/>
    <property type="evidence" value="ECO:0007669"/>
    <property type="project" value="TreeGrafter"/>
</dbReference>
<evidence type="ECO:0000256" key="3">
    <source>
        <dbReference type="ARBA" id="ARBA00022741"/>
    </source>
</evidence>
<dbReference type="GO" id="GO:0042645">
    <property type="term" value="C:mitochondrial nucleoid"/>
    <property type="evidence" value="ECO:0007669"/>
    <property type="project" value="UniProtKB-SubCell"/>
</dbReference>
<proteinExistence type="predicted"/>
<evidence type="ECO:0000256" key="10">
    <source>
        <dbReference type="SAM" id="MobiDB-lite"/>
    </source>
</evidence>
<feature type="domain" description="AAA+ ATPase" evidence="11">
    <location>
        <begin position="338"/>
        <end position="471"/>
    </location>
</feature>
<dbReference type="PANTHER" id="PTHR23075">
    <property type="entry name" value="PUTATIVE ATP-ASE"/>
    <property type="match status" value="1"/>
</dbReference>
<feature type="compositionally biased region" description="Basic and acidic residues" evidence="10">
    <location>
        <begin position="145"/>
        <end position="166"/>
    </location>
</feature>
<feature type="region of interest" description="Disordered" evidence="10">
    <location>
        <begin position="1"/>
        <end position="45"/>
    </location>
</feature>
<keyword evidence="4" id="KW-0999">Mitochondrion inner membrane</keyword>